<dbReference type="AlphaFoldDB" id="A0AAD6UTZ7"/>
<proteinExistence type="predicted"/>
<organism evidence="1 2">
    <name type="scientific">Mycena pura</name>
    <dbReference type="NCBI Taxonomy" id="153505"/>
    <lineage>
        <taxon>Eukaryota</taxon>
        <taxon>Fungi</taxon>
        <taxon>Dikarya</taxon>
        <taxon>Basidiomycota</taxon>
        <taxon>Agaricomycotina</taxon>
        <taxon>Agaricomycetes</taxon>
        <taxon>Agaricomycetidae</taxon>
        <taxon>Agaricales</taxon>
        <taxon>Marasmiineae</taxon>
        <taxon>Mycenaceae</taxon>
        <taxon>Mycena</taxon>
    </lineage>
</organism>
<evidence type="ECO:0000313" key="1">
    <source>
        <dbReference type="EMBL" id="KAJ7192713.1"/>
    </source>
</evidence>
<gene>
    <name evidence="1" type="ORF">GGX14DRAFT_406095</name>
</gene>
<accession>A0AAD6UTZ7</accession>
<evidence type="ECO:0000313" key="2">
    <source>
        <dbReference type="Proteomes" id="UP001219525"/>
    </source>
</evidence>
<reference evidence="1" key="1">
    <citation type="submission" date="2023-03" db="EMBL/GenBank/DDBJ databases">
        <title>Massive genome expansion in bonnet fungi (Mycena s.s.) driven by repeated elements and novel gene families across ecological guilds.</title>
        <authorList>
            <consortium name="Lawrence Berkeley National Laboratory"/>
            <person name="Harder C.B."/>
            <person name="Miyauchi S."/>
            <person name="Viragh M."/>
            <person name="Kuo A."/>
            <person name="Thoen E."/>
            <person name="Andreopoulos B."/>
            <person name="Lu D."/>
            <person name="Skrede I."/>
            <person name="Drula E."/>
            <person name="Henrissat B."/>
            <person name="Morin E."/>
            <person name="Kohler A."/>
            <person name="Barry K."/>
            <person name="LaButti K."/>
            <person name="Morin E."/>
            <person name="Salamov A."/>
            <person name="Lipzen A."/>
            <person name="Mereny Z."/>
            <person name="Hegedus B."/>
            <person name="Baldrian P."/>
            <person name="Stursova M."/>
            <person name="Weitz H."/>
            <person name="Taylor A."/>
            <person name="Grigoriev I.V."/>
            <person name="Nagy L.G."/>
            <person name="Martin F."/>
            <person name="Kauserud H."/>
        </authorList>
    </citation>
    <scope>NUCLEOTIDE SEQUENCE</scope>
    <source>
        <strain evidence="1">9144</strain>
    </source>
</reference>
<sequence>MQMEGGPSIIASFTDSGPVDCGRGVECKGQRHYPAGTRLRSISVRNYDKPTAQHATSTTKARRLLLDATSLAESPATPTFRPQVPRREKKIYGLTNAAQRHEKVPVQALGSMGPPLAARTNIQSRPNVSHSSGYSTSHAQYQEALARAQASAFAQHSGFVGKVDIRLVHVPPGAIKHQKLGSCGTILSDIPVHIKPPDLLTVAFTSIYSKFNDEVELNFPGKTFPLSVHDITLCDKDRAPINMEKIDPIAPHFFKANKKSGGAGYARWRELHWTSPSSAVSMPLRARWRL</sequence>
<dbReference type="Proteomes" id="UP001219525">
    <property type="component" value="Unassembled WGS sequence"/>
</dbReference>
<name>A0AAD6UTZ7_9AGAR</name>
<keyword evidence="2" id="KW-1185">Reference proteome</keyword>
<protein>
    <submittedName>
        <fullName evidence="1">Uncharacterized protein</fullName>
    </submittedName>
</protein>
<dbReference type="EMBL" id="JARJCW010000116">
    <property type="protein sequence ID" value="KAJ7192713.1"/>
    <property type="molecule type" value="Genomic_DNA"/>
</dbReference>
<comment type="caution">
    <text evidence="1">The sequence shown here is derived from an EMBL/GenBank/DDBJ whole genome shotgun (WGS) entry which is preliminary data.</text>
</comment>